<dbReference type="Proteomes" id="UP000050863">
    <property type="component" value="Unassembled WGS sequence"/>
</dbReference>
<dbReference type="EMBL" id="LLXZ01000127">
    <property type="protein sequence ID" value="KRR04795.1"/>
    <property type="molecule type" value="Genomic_DNA"/>
</dbReference>
<dbReference type="OrthoDB" id="7374210at2"/>
<dbReference type="GO" id="GO:0035556">
    <property type="term" value="P:intracellular signal transduction"/>
    <property type="evidence" value="ECO:0007669"/>
    <property type="project" value="InterPro"/>
</dbReference>
<comment type="caution">
    <text evidence="2">The sequence shown here is derived from an EMBL/GenBank/DDBJ whole genome shotgun (WGS) entry which is preliminary data.</text>
</comment>
<dbReference type="InterPro" id="IPR050697">
    <property type="entry name" value="Adenylyl/Guanylyl_Cyclase_3/4"/>
</dbReference>
<dbReference type="CDD" id="cd07302">
    <property type="entry name" value="CHD"/>
    <property type="match status" value="1"/>
</dbReference>
<reference evidence="2 3" key="1">
    <citation type="submission" date="2014-03" db="EMBL/GenBank/DDBJ databases">
        <title>Bradyrhizobium valentinum sp. nov., isolated from effective nodules of Lupinus mariae-josephae, a lupine endemic of basic-lime soils in Eastern Spain.</title>
        <authorList>
            <person name="Duran D."/>
            <person name="Rey L."/>
            <person name="Navarro A."/>
            <person name="Busquets A."/>
            <person name="Imperial J."/>
            <person name="Ruiz-Argueso T."/>
        </authorList>
    </citation>
    <scope>NUCLEOTIDE SEQUENCE [LARGE SCALE GENOMIC DNA]</scope>
    <source>
        <strain evidence="2 3">PAC68</strain>
    </source>
</reference>
<dbReference type="GO" id="GO:0004016">
    <property type="term" value="F:adenylate cyclase activity"/>
    <property type="evidence" value="ECO:0007669"/>
    <property type="project" value="UniProtKB-ARBA"/>
</dbReference>
<sequence length="468" mass="51377">MSEAETLFAALRQSANGDVVEMLERMVRDAPDHALNKMNALDLAAREGLAEERVVAALLNAVALGIFEMTWNVMCLSCAGVLSANKSLKTLDRRQYSCAFCAAGYETTLDNLVEVTFTVSPRVRRIAAHSPDGLSVAEYYRQVFWSSAIDLPADLEKVLDEVTLESVDLPPGERAILSLNLPAGTLIVFDPVTHTAQFLDVSGGETNERQNLSVIFNKVQVPVETIALHPGPLRLTLENRTDSRVLPAVWMANQVLDNLLSRRKPILTAKRLLTNQTFRDLYRTDTLAIGQRLKILSLTFLFSDLKGSTELYERVGDLVAFDLVDEHFRLLQEIIVSERGAVVKTIGDAVMATFETPDRAIAAAIRMREAMSDLGAQRQHQSLRLKIGIHEGSCLAVTLNAQQDYFGQTVNIASRVQSLAASRSIVVTKSVVDNAQTQALLASNGLKPALKRVALSGIEDEVSVYEIS</sequence>
<dbReference type="InterPro" id="IPR001054">
    <property type="entry name" value="A/G_cyclase"/>
</dbReference>
<dbReference type="PANTHER" id="PTHR43081:SF19">
    <property type="entry name" value="PH-SENSITIVE ADENYLATE CYCLASE RV1264"/>
    <property type="match status" value="1"/>
</dbReference>
<evidence type="ECO:0000259" key="1">
    <source>
        <dbReference type="PROSITE" id="PS50125"/>
    </source>
</evidence>
<dbReference type="PANTHER" id="PTHR43081">
    <property type="entry name" value="ADENYLATE CYCLASE, TERMINAL-DIFFERENTIATION SPECIFIC-RELATED"/>
    <property type="match status" value="1"/>
</dbReference>
<gene>
    <name evidence="2" type="ORF">CQ12_21350</name>
</gene>
<dbReference type="PROSITE" id="PS50125">
    <property type="entry name" value="GUANYLATE_CYCLASE_2"/>
    <property type="match status" value="1"/>
</dbReference>
<dbReference type="STRING" id="280332.CQ12_21350"/>
<name>A0A0R3LAZ1_9BRAD</name>
<dbReference type="GO" id="GO:0006171">
    <property type="term" value="P:cAMP biosynthetic process"/>
    <property type="evidence" value="ECO:0007669"/>
    <property type="project" value="TreeGrafter"/>
</dbReference>
<feature type="domain" description="Guanylate cyclase" evidence="1">
    <location>
        <begin position="299"/>
        <end position="417"/>
    </location>
</feature>
<keyword evidence="3" id="KW-1185">Reference proteome</keyword>
<dbReference type="InterPro" id="IPR045983">
    <property type="entry name" value="GUC-dom-containing_N"/>
</dbReference>
<evidence type="ECO:0000313" key="2">
    <source>
        <dbReference type="EMBL" id="KRR04795.1"/>
    </source>
</evidence>
<dbReference type="Pfam" id="PF00211">
    <property type="entry name" value="Guanylate_cyc"/>
    <property type="match status" value="1"/>
</dbReference>
<evidence type="ECO:0000313" key="3">
    <source>
        <dbReference type="Proteomes" id="UP000050863"/>
    </source>
</evidence>
<proteinExistence type="predicted"/>
<dbReference type="SMART" id="SM00044">
    <property type="entry name" value="CYCc"/>
    <property type="match status" value="1"/>
</dbReference>
<organism evidence="2 3">
    <name type="scientific">Bradyrhizobium jicamae</name>
    <dbReference type="NCBI Taxonomy" id="280332"/>
    <lineage>
        <taxon>Bacteria</taxon>
        <taxon>Pseudomonadati</taxon>
        <taxon>Pseudomonadota</taxon>
        <taxon>Alphaproteobacteria</taxon>
        <taxon>Hyphomicrobiales</taxon>
        <taxon>Nitrobacteraceae</taxon>
        <taxon>Bradyrhizobium</taxon>
    </lineage>
</organism>
<dbReference type="SUPFAM" id="SSF55073">
    <property type="entry name" value="Nucleotide cyclase"/>
    <property type="match status" value="1"/>
</dbReference>
<protein>
    <submittedName>
        <fullName evidence="2">Adenylate cyclase</fullName>
    </submittedName>
</protein>
<dbReference type="Gene3D" id="3.30.70.1230">
    <property type="entry name" value="Nucleotide cyclase"/>
    <property type="match status" value="1"/>
</dbReference>
<dbReference type="Pfam" id="PF19363">
    <property type="entry name" value="DUF5939"/>
    <property type="match status" value="1"/>
</dbReference>
<dbReference type="AlphaFoldDB" id="A0A0R3LAZ1"/>
<accession>A0A0R3LAZ1</accession>
<dbReference type="RefSeq" id="WP_057837265.1">
    <property type="nucleotide sequence ID" value="NZ_LLXZ01000127.1"/>
</dbReference>
<dbReference type="InterPro" id="IPR029787">
    <property type="entry name" value="Nucleotide_cyclase"/>
</dbReference>